<dbReference type="CDD" id="cd11393">
    <property type="entry name" value="bHLH_AtbHLH_like"/>
    <property type="match status" value="1"/>
</dbReference>
<dbReference type="InterPro" id="IPR036638">
    <property type="entry name" value="HLH_DNA-bd_sf"/>
</dbReference>
<dbReference type="GO" id="GO:0046983">
    <property type="term" value="F:protein dimerization activity"/>
    <property type="evidence" value="ECO:0007669"/>
    <property type="project" value="InterPro"/>
</dbReference>
<evidence type="ECO:0000256" key="6">
    <source>
        <dbReference type="SAM" id="MobiDB-lite"/>
    </source>
</evidence>
<dbReference type="PANTHER" id="PTHR16223">
    <property type="entry name" value="TRANSCRIPTION FACTOR BHLH83-RELATED"/>
    <property type="match status" value="1"/>
</dbReference>
<dbReference type="GO" id="GO:0000978">
    <property type="term" value="F:RNA polymerase II cis-regulatory region sequence-specific DNA binding"/>
    <property type="evidence" value="ECO:0007669"/>
    <property type="project" value="TreeGrafter"/>
</dbReference>
<dbReference type="InterPro" id="IPR045239">
    <property type="entry name" value="bHLH95_bHLH"/>
</dbReference>
<evidence type="ECO:0000259" key="7">
    <source>
        <dbReference type="PROSITE" id="PS50888"/>
    </source>
</evidence>
<dbReference type="Pfam" id="PF00010">
    <property type="entry name" value="HLH"/>
    <property type="match status" value="1"/>
</dbReference>
<dbReference type="Gene3D" id="4.10.280.10">
    <property type="entry name" value="Helix-loop-helix DNA-binding domain"/>
    <property type="match status" value="1"/>
</dbReference>
<keyword evidence="9" id="KW-1185">Reference proteome</keyword>
<proteinExistence type="predicted"/>
<dbReference type="SMART" id="SM00353">
    <property type="entry name" value="HLH"/>
    <property type="match status" value="1"/>
</dbReference>
<keyword evidence="4" id="KW-0804">Transcription</keyword>
<feature type="region of interest" description="Disordered" evidence="6">
    <location>
        <begin position="149"/>
        <end position="194"/>
    </location>
</feature>
<dbReference type="GO" id="GO:0005634">
    <property type="term" value="C:nucleus"/>
    <property type="evidence" value="ECO:0007669"/>
    <property type="project" value="UniProtKB-SubCell"/>
</dbReference>
<accession>A0A4S4D233</accession>
<dbReference type="STRING" id="542762.A0A4S4D233"/>
<dbReference type="PANTHER" id="PTHR16223:SF125">
    <property type="entry name" value="OS08G0506700 PROTEIN"/>
    <property type="match status" value="1"/>
</dbReference>
<dbReference type="EMBL" id="SDRB02012965">
    <property type="protein sequence ID" value="THF96311.1"/>
    <property type="molecule type" value="Genomic_DNA"/>
</dbReference>
<protein>
    <recommendedName>
        <fullName evidence="7">BHLH domain-containing protein</fullName>
    </recommendedName>
</protein>
<comment type="subcellular location">
    <subcellularLocation>
        <location evidence="1">Nucleus</location>
    </subcellularLocation>
</comment>
<keyword evidence="5" id="KW-0539">Nucleus</keyword>
<evidence type="ECO:0000313" key="9">
    <source>
        <dbReference type="Proteomes" id="UP000306102"/>
    </source>
</evidence>
<feature type="compositionally biased region" description="Basic and acidic residues" evidence="6">
    <location>
        <begin position="1"/>
        <end position="11"/>
    </location>
</feature>
<organism evidence="8 9">
    <name type="scientific">Camellia sinensis var. sinensis</name>
    <name type="common">China tea</name>
    <dbReference type="NCBI Taxonomy" id="542762"/>
    <lineage>
        <taxon>Eukaryota</taxon>
        <taxon>Viridiplantae</taxon>
        <taxon>Streptophyta</taxon>
        <taxon>Embryophyta</taxon>
        <taxon>Tracheophyta</taxon>
        <taxon>Spermatophyta</taxon>
        <taxon>Magnoliopsida</taxon>
        <taxon>eudicotyledons</taxon>
        <taxon>Gunneridae</taxon>
        <taxon>Pentapetalae</taxon>
        <taxon>asterids</taxon>
        <taxon>Ericales</taxon>
        <taxon>Theaceae</taxon>
        <taxon>Camellia</taxon>
    </lineage>
</organism>
<reference evidence="8 9" key="1">
    <citation type="journal article" date="2018" name="Proc. Natl. Acad. Sci. U.S.A.">
        <title>Draft genome sequence of Camellia sinensis var. sinensis provides insights into the evolution of the tea genome and tea quality.</title>
        <authorList>
            <person name="Wei C."/>
            <person name="Yang H."/>
            <person name="Wang S."/>
            <person name="Zhao J."/>
            <person name="Liu C."/>
            <person name="Gao L."/>
            <person name="Xia E."/>
            <person name="Lu Y."/>
            <person name="Tai Y."/>
            <person name="She G."/>
            <person name="Sun J."/>
            <person name="Cao H."/>
            <person name="Tong W."/>
            <person name="Gao Q."/>
            <person name="Li Y."/>
            <person name="Deng W."/>
            <person name="Jiang X."/>
            <person name="Wang W."/>
            <person name="Chen Q."/>
            <person name="Zhang S."/>
            <person name="Li H."/>
            <person name="Wu J."/>
            <person name="Wang P."/>
            <person name="Li P."/>
            <person name="Shi C."/>
            <person name="Zheng F."/>
            <person name="Jian J."/>
            <person name="Huang B."/>
            <person name="Shan D."/>
            <person name="Shi M."/>
            <person name="Fang C."/>
            <person name="Yue Y."/>
            <person name="Li F."/>
            <person name="Li D."/>
            <person name="Wei S."/>
            <person name="Han B."/>
            <person name="Jiang C."/>
            <person name="Yin Y."/>
            <person name="Xia T."/>
            <person name="Zhang Z."/>
            <person name="Bennetzen J.L."/>
            <person name="Zhao S."/>
            <person name="Wan X."/>
        </authorList>
    </citation>
    <scope>NUCLEOTIDE SEQUENCE [LARGE SCALE GENOMIC DNA]</scope>
    <source>
        <strain evidence="9">cv. Shuchazao</strain>
        <tissue evidence="8">Leaf</tissue>
    </source>
</reference>
<evidence type="ECO:0000313" key="8">
    <source>
        <dbReference type="EMBL" id="THF96311.1"/>
    </source>
</evidence>
<dbReference type="GO" id="GO:0000981">
    <property type="term" value="F:DNA-binding transcription factor activity, RNA polymerase II-specific"/>
    <property type="evidence" value="ECO:0007669"/>
    <property type="project" value="TreeGrafter"/>
</dbReference>
<name>A0A4S4D233_CAMSN</name>
<evidence type="ECO:0000256" key="3">
    <source>
        <dbReference type="ARBA" id="ARBA00023125"/>
    </source>
</evidence>
<evidence type="ECO:0000256" key="1">
    <source>
        <dbReference type="ARBA" id="ARBA00004123"/>
    </source>
</evidence>
<evidence type="ECO:0000256" key="4">
    <source>
        <dbReference type="ARBA" id="ARBA00023163"/>
    </source>
</evidence>
<dbReference type="InterPro" id="IPR011598">
    <property type="entry name" value="bHLH_dom"/>
</dbReference>
<sequence length="491" mass="53610">MDSDFGFRGEECSDDSQQVQQQQPIRNSGLVRYRSAPSSYFARLVNTGGGGGGENCDQFVNPRPSSPETDQIFAGFMSCGGTQDSTPHNLCDIGQNSSANEAFQPQFVANLKEETDIFHHHHHDEQQHNSGYSSASVSASASASQIIYQNQSQDTQPNHNSVASNSGMDNSCGVANSMRTKLSGGAGSSNSNLIRHSSSPAGLFSHINNENEFGNKAEIIQLLAGYDVMRGMGNFGGGNGTNAEAWLPSPSRLKRQMAFSSGPPSCSGPMAPISENGSKCMEISGPEHESFCEDHRNDRGYIAGFPIGSWDDSAILSNSFLKRLEDDDRETFSDMNVSENQKVGGGNRAPTVLSHHLSLPTSSAELSAMEKLLQFQDSVPCKIRAKRGCATHPRSIAERVRRTRISERMRKLQELVPNMDKVDASIVIFLLKVKTGDENPELNLCSMHPLQQTNTADMLDLAVDYIKDLQKQVKILSDSRVKCRCSNEHRP</sequence>
<comment type="caution">
    <text evidence="8">The sequence shown here is derived from an EMBL/GenBank/DDBJ whole genome shotgun (WGS) entry which is preliminary data.</text>
</comment>
<dbReference type="AlphaFoldDB" id="A0A4S4D233"/>
<gene>
    <name evidence="8" type="ORF">TEA_021519</name>
</gene>
<feature type="domain" description="BHLH" evidence="7">
    <location>
        <begin position="389"/>
        <end position="469"/>
    </location>
</feature>
<evidence type="ECO:0000256" key="2">
    <source>
        <dbReference type="ARBA" id="ARBA00023015"/>
    </source>
</evidence>
<feature type="region of interest" description="Disordered" evidence="6">
    <location>
        <begin position="1"/>
        <end position="27"/>
    </location>
</feature>
<dbReference type="InterPro" id="IPR045843">
    <property type="entry name" value="IND-like"/>
</dbReference>
<dbReference type="Proteomes" id="UP000306102">
    <property type="component" value="Unassembled WGS sequence"/>
</dbReference>
<dbReference type="SUPFAM" id="SSF47459">
    <property type="entry name" value="HLH, helix-loop-helix DNA-binding domain"/>
    <property type="match status" value="1"/>
</dbReference>
<evidence type="ECO:0000256" key="5">
    <source>
        <dbReference type="ARBA" id="ARBA00023242"/>
    </source>
</evidence>
<keyword evidence="3" id="KW-0238">DNA-binding</keyword>
<keyword evidence="2" id="KW-0805">Transcription regulation</keyword>
<dbReference type="PROSITE" id="PS50888">
    <property type="entry name" value="BHLH"/>
    <property type="match status" value="1"/>
</dbReference>
<feature type="compositionally biased region" description="Polar residues" evidence="6">
    <location>
        <begin position="154"/>
        <end position="180"/>
    </location>
</feature>